<dbReference type="eggNOG" id="KOG0923">
    <property type="taxonomic scope" value="Eukaryota"/>
</dbReference>
<proteinExistence type="predicted"/>
<dbReference type="InterPro" id="IPR027417">
    <property type="entry name" value="P-loop_NTPase"/>
</dbReference>
<keyword evidence="4" id="KW-0378">Hydrolase</keyword>
<evidence type="ECO:0000256" key="1">
    <source>
        <dbReference type="ARBA" id="ARBA00012552"/>
    </source>
</evidence>
<dbReference type="PANTHER" id="PTHR18934">
    <property type="entry name" value="ATP-DEPENDENT RNA HELICASE"/>
    <property type="match status" value="1"/>
</dbReference>
<keyword evidence="4" id="KW-0347">Helicase</keyword>
<dbReference type="GO" id="GO:0003724">
    <property type="term" value="F:RNA helicase activity"/>
    <property type="evidence" value="ECO:0007669"/>
    <property type="project" value="UniProtKB-EC"/>
</dbReference>
<keyword evidence="4" id="KW-0067">ATP-binding</keyword>
<dbReference type="InParanoid" id="B9RUH0"/>
<dbReference type="EMBL" id="EQ973817">
    <property type="protein sequence ID" value="EEF44957.1"/>
    <property type="molecule type" value="Genomic_DNA"/>
</dbReference>
<reference evidence="5" key="1">
    <citation type="journal article" date="2010" name="Nat. Biotechnol.">
        <title>Draft genome sequence of the oilseed species Ricinus communis.</title>
        <authorList>
            <person name="Chan A.P."/>
            <person name="Crabtree J."/>
            <person name="Zhao Q."/>
            <person name="Lorenzi H."/>
            <person name="Orvis J."/>
            <person name="Puiu D."/>
            <person name="Melake-Berhan A."/>
            <person name="Jones K.M."/>
            <person name="Redman J."/>
            <person name="Chen G."/>
            <person name="Cahoon E.B."/>
            <person name="Gedil M."/>
            <person name="Stanke M."/>
            <person name="Haas B.J."/>
            <person name="Wortman J.R."/>
            <person name="Fraser-Liggett C.M."/>
            <person name="Ravel J."/>
            <person name="Rabinowicz P.D."/>
        </authorList>
    </citation>
    <scope>NUCLEOTIDE SEQUENCE [LARGE SCALE GENOMIC DNA]</scope>
    <source>
        <strain evidence="5">cv. Hale</strain>
    </source>
</reference>
<organism evidence="4 5">
    <name type="scientific">Ricinus communis</name>
    <name type="common">Castor bean</name>
    <dbReference type="NCBI Taxonomy" id="3988"/>
    <lineage>
        <taxon>Eukaryota</taxon>
        <taxon>Viridiplantae</taxon>
        <taxon>Streptophyta</taxon>
        <taxon>Embryophyta</taxon>
        <taxon>Tracheophyta</taxon>
        <taxon>Spermatophyta</taxon>
        <taxon>Magnoliopsida</taxon>
        <taxon>eudicotyledons</taxon>
        <taxon>Gunneridae</taxon>
        <taxon>Pentapetalae</taxon>
        <taxon>rosids</taxon>
        <taxon>fabids</taxon>
        <taxon>Malpighiales</taxon>
        <taxon>Euphorbiaceae</taxon>
        <taxon>Acalyphoideae</taxon>
        <taxon>Acalypheae</taxon>
        <taxon>Ricinus</taxon>
    </lineage>
</organism>
<sequence>MGAGIRGIGKRSGEPKALIRENGSGKTTQIPQYLHESGFTKTVELVVHSHRGLLQECCCQGVYGRTGPAYSVIMVDEAQERMKFSDYFDSAPILTVLGRQHPADILYKQPVKDYLEEAIAATLHVHVTQPPGDILVFITGQEDIENAEEILKQKMRHYGSKIAELVICPIFANLPTELQARI</sequence>
<accession>B9RUH0</accession>
<keyword evidence="5" id="KW-1185">Reference proteome</keyword>
<keyword evidence="4" id="KW-0547">Nucleotide-binding</keyword>
<dbReference type="STRING" id="3988.B9RUH0"/>
<comment type="catalytic activity">
    <reaction evidence="2">
        <text>ATP + H2O = ADP + phosphate + H(+)</text>
        <dbReference type="Rhea" id="RHEA:13065"/>
        <dbReference type="ChEBI" id="CHEBI:15377"/>
        <dbReference type="ChEBI" id="CHEBI:15378"/>
        <dbReference type="ChEBI" id="CHEBI:30616"/>
        <dbReference type="ChEBI" id="CHEBI:43474"/>
        <dbReference type="ChEBI" id="CHEBI:456216"/>
        <dbReference type="EC" id="3.6.4.13"/>
    </reaction>
</comment>
<dbReference type="EC" id="3.6.4.13" evidence="1"/>
<dbReference type="AlphaFoldDB" id="B9RUH0"/>
<evidence type="ECO:0000256" key="3">
    <source>
        <dbReference type="SAM" id="MobiDB-lite"/>
    </source>
</evidence>
<dbReference type="PANTHER" id="PTHR18934:SF83">
    <property type="entry name" value="PRE-MRNA-SPLICING FACTOR ATP-DEPENDENT RNA HELICASE DHX16"/>
    <property type="match status" value="1"/>
</dbReference>
<protein>
    <recommendedName>
        <fullName evidence="1">RNA helicase</fullName>
        <ecNumber evidence="1">3.6.4.13</ecNumber>
    </recommendedName>
</protein>
<name>B9RUH0_RICCO</name>
<gene>
    <name evidence="4" type="ORF">RCOM_0852730</name>
</gene>
<dbReference type="Gene3D" id="3.40.50.300">
    <property type="entry name" value="P-loop containing nucleotide triphosphate hydrolases"/>
    <property type="match status" value="1"/>
</dbReference>
<feature type="region of interest" description="Disordered" evidence="3">
    <location>
        <begin position="1"/>
        <end position="25"/>
    </location>
</feature>
<dbReference type="SUPFAM" id="SSF52540">
    <property type="entry name" value="P-loop containing nucleoside triphosphate hydrolases"/>
    <property type="match status" value="1"/>
</dbReference>
<dbReference type="Proteomes" id="UP000008311">
    <property type="component" value="Unassembled WGS sequence"/>
</dbReference>
<evidence type="ECO:0000256" key="2">
    <source>
        <dbReference type="ARBA" id="ARBA00047984"/>
    </source>
</evidence>
<evidence type="ECO:0000313" key="5">
    <source>
        <dbReference type="Proteomes" id="UP000008311"/>
    </source>
</evidence>
<evidence type="ECO:0000313" key="4">
    <source>
        <dbReference type="EMBL" id="EEF44957.1"/>
    </source>
</evidence>